<evidence type="ECO:0000313" key="8">
    <source>
        <dbReference type="Proteomes" id="UP000054729"/>
    </source>
</evidence>
<dbReference type="InterPro" id="IPR051906">
    <property type="entry name" value="TolC-like"/>
</dbReference>
<dbReference type="PANTHER" id="PTHR30026:SF20">
    <property type="entry name" value="OUTER MEMBRANE PROTEIN TOLC"/>
    <property type="match status" value="1"/>
</dbReference>
<evidence type="ECO:0000256" key="3">
    <source>
        <dbReference type="ARBA" id="ARBA00022692"/>
    </source>
</evidence>
<organism evidence="7 8">
    <name type="scientific">Legionella waltersii</name>
    <dbReference type="NCBI Taxonomy" id="66969"/>
    <lineage>
        <taxon>Bacteria</taxon>
        <taxon>Pseudomonadati</taxon>
        <taxon>Pseudomonadota</taxon>
        <taxon>Gammaproteobacteria</taxon>
        <taxon>Legionellales</taxon>
        <taxon>Legionellaceae</taxon>
        <taxon>Legionella</taxon>
    </lineage>
</organism>
<name>A0A0W1A288_9GAMM</name>
<dbReference type="Gene3D" id="1.20.1600.10">
    <property type="entry name" value="Outer membrane efflux proteins (OEP)"/>
    <property type="match status" value="1"/>
</dbReference>
<keyword evidence="4 6" id="KW-0472">Membrane</keyword>
<feature type="transmembrane region" description="Helical" evidence="6">
    <location>
        <begin position="12"/>
        <end position="30"/>
    </location>
</feature>
<dbReference type="OrthoDB" id="926878at2"/>
<dbReference type="RefSeq" id="WP_058481065.1">
    <property type="nucleotide sequence ID" value="NZ_CAAAIQ010000002.1"/>
</dbReference>
<protein>
    <submittedName>
        <fullName evidence="7">Outer membrane efflux protein</fullName>
    </submittedName>
</protein>
<evidence type="ECO:0000256" key="2">
    <source>
        <dbReference type="ARBA" id="ARBA00022452"/>
    </source>
</evidence>
<evidence type="ECO:0000256" key="6">
    <source>
        <dbReference type="SAM" id="Phobius"/>
    </source>
</evidence>
<dbReference type="Proteomes" id="UP000054729">
    <property type="component" value="Unassembled WGS sequence"/>
</dbReference>
<reference evidence="7 8" key="1">
    <citation type="submission" date="2015-11" db="EMBL/GenBank/DDBJ databases">
        <title>Genomic analysis of 38 Legionella species identifies large and diverse effector repertoires.</title>
        <authorList>
            <person name="Burstein D."/>
            <person name="Amaro F."/>
            <person name="Zusman T."/>
            <person name="Lifshitz Z."/>
            <person name="Cohen O."/>
            <person name="Gilbert J.A."/>
            <person name="Pupko T."/>
            <person name="Shuman H.A."/>
            <person name="Segal G."/>
        </authorList>
    </citation>
    <scope>NUCLEOTIDE SEQUENCE [LARGE SCALE GENOMIC DNA]</scope>
    <source>
        <strain evidence="7 8">ATCC 51914</strain>
    </source>
</reference>
<keyword evidence="2" id="KW-1134">Transmembrane beta strand</keyword>
<dbReference type="PANTHER" id="PTHR30026">
    <property type="entry name" value="OUTER MEMBRANE PROTEIN TOLC"/>
    <property type="match status" value="1"/>
</dbReference>
<evidence type="ECO:0000256" key="4">
    <source>
        <dbReference type="ARBA" id="ARBA00023136"/>
    </source>
</evidence>
<evidence type="ECO:0000256" key="5">
    <source>
        <dbReference type="ARBA" id="ARBA00023237"/>
    </source>
</evidence>
<dbReference type="GO" id="GO:1990281">
    <property type="term" value="C:efflux pump complex"/>
    <property type="evidence" value="ECO:0007669"/>
    <property type="project" value="TreeGrafter"/>
</dbReference>
<proteinExistence type="predicted"/>
<dbReference type="EMBL" id="LNZB01000056">
    <property type="protein sequence ID" value="KTD75490.1"/>
    <property type="molecule type" value="Genomic_DNA"/>
</dbReference>
<dbReference type="GO" id="GO:0015288">
    <property type="term" value="F:porin activity"/>
    <property type="evidence" value="ECO:0007669"/>
    <property type="project" value="TreeGrafter"/>
</dbReference>
<keyword evidence="3 6" id="KW-0812">Transmembrane</keyword>
<comment type="subcellular location">
    <subcellularLocation>
        <location evidence="1">Cell outer membrane</location>
    </subcellularLocation>
</comment>
<dbReference type="PATRIC" id="fig|66969.6.peg.2634"/>
<dbReference type="SUPFAM" id="SSF56954">
    <property type="entry name" value="Outer membrane efflux proteins (OEP)"/>
    <property type="match status" value="1"/>
</dbReference>
<keyword evidence="5" id="KW-0998">Cell outer membrane</keyword>
<gene>
    <name evidence="7" type="ORF">Lwal_2428</name>
</gene>
<dbReference type="GO" id="GO:0015562">
    <property type="term" value="F:efflux transmembrane transporter activity"/>
    <property type="evidence" value="ECO:0007669"/>
    <property type="project" value="InterPro"/>
</dbReference>
<evidence type="ECO:0000313" key="7">
    <source>
        <dbReference type="EMBL" id="KTD75490.1"/>
    </source>
</evidence>
<keyword evidence="6" id="KW-1133">Transmembrane helix</keyword>
<dbReference type="STRING" id="66969.Lwal_2428"/>
<dbReference type="AlphaFoldDB" id="A0A0W1A288"/>
<dbReference type="GO" id="GO:0009279">
    <property type="term" value="C:cell outer membrane"/>
    <property type="evidence" value="ECO:0007669"/>
    <property type="project" value="UniProtKB-SubCell"/>
</dbReference>
<comment type="caution">
    <text evidence="7">The sequence shown here is derived from an EMBL/GenBank/DDBJ whole genome shotgun (WGS) entry which is preliminary data.</text>
</comment>
<sequence length="530" mass="59644">MRLYAPKKGLTIRPVSILFSIYVAIVLLIAPDTAISQTPSKNHPKSTRTLTLRQVLESTLLLSPEILIEEEQQAVVLGNFLTEFGLFDTIFNWDISALQDYNPLQAYNPLGLSQETIPGITSLNTDSGQFNIGLNKTYYNGINVGTSVNMTRQQTNMNKALNVPIENRSFINFTLNVPFLQGSAIGLTAKADYLNYLAERYTYAHTISKQALSSIIAYWAYEESYQSFNVVAKAVAQDKQLVQVIKEMVKRGEQTQSDLTLAKANYEGRLALYYTFREQYFINKQRLATLMGIKTEAINLLPPPSTNFAKMRSMNFTQGALAQFFKNMMLYRNDLKAAFMTMKSNFTLLKVQRVNLDPQFNGNASVGYRGLYEGTETTRSLSENTKGPVASVGLTYSFPIENNTARGNLMSQSAVYAQSKINYNNLLRTIKISLITAFNSVKLFGYQTTYSKNAIGNYSETLNNEIIKLKLGEASLIDTLRIKDLLVQSQLDKIRAESGYSQALAQLYYEQGLFICHDHMHCRINLKPIS</sequence>
<accession>A0A0W1A288</accession>
<keyword evidence="8" id="KW-1185">Reference proteome</keyword>
<evidence type="ECO:0000256" key="1">
    <source>
        <dbReference type="ARBA" id="ARBA00004442"/>
    </source>
</evidence>